<comment type="caution">
    <text evidence="1">The sequence shown here is derived from an EMBL/GenBank/DDBJ whole genome shotgun (WGS) entry which is preliminary data.</text>
</comment>
<organism evidence="1 2">
    <name type="scientific">Dermabacter hominis 1368</name>
    <dbReference type="NCBI Taxonomy" id="1450519"/>
    <lineage>
        <taxon>Bacteria</taxon>
        <taxon>Bacillati</taxon>
        <taxon>Actinomycetota</taxon>
        <taxon>Actinomycetes</taxon>
        <taxon>Micrococcales</taxon>
        <taxon>Dermabacteraceae</taxon>
        <taxon>Dermabacter</taxon>
    </lineage>
</organism>
<dbReference type="EMBL" id="JDRS01000002">
    <property type="protein sequence ID" value="KDS94213.1"/>
    <property type="molecule type" value="Genomic_DNA"/>
</dbReference>
<accession>A0ABR4SNL1</accession>
<keyword evidence="2" id="KW-1185">Reference proteome</keyword>
<proteinExistence type="predicted"/>
<gene>
    <name evidence="1" type="ORF">DHOM_02935</name>
</gene>
<dbReference type="RefSeq" id="WP_144245929.1">
    <property type="nucleotide sequence ID" value="NZ_KN323183.1"/>
</dbReference>
<evidence type="ECO:0000313" key="2">
    <source>
        <dbReference type="Proteomes" id="UP000030182"/>
    </source>
</evidence>
<dbReference type="Proteomes" id="UP000030182">
    <property type="component" value="Unassembled WGS sequence"/>
</dbReference>
<sequence length="94" mass="10566">MLEALPYDAPLRRAMDPEFWFWQDPVFQYVALIAEGVSAIAAKQPNYTKASRRDFLKVKRPGDSSKQSKTIGSTAMPLAELDAWLAGDFVEKSE</sequence>
<evidence type="ECO:0000313" key="1">
    <source>
        <dbReference type="EMBL" id="KDS94213.1"/>
    </source>
</evidence>
<protein>
    <submittedName>
        <fullName evidence="1">Uncharacterized protein</fullName>
    </submittedName>
</protein>
<name>A0ABR4SNL1_9MICO</name>
<reference evidence="1 2" key="1">
    <citation type="submission" date="2014-01" db="EMBL/GenBank/DDBJ databases">
        <title>Draft genome sequence of the multidrug-resistant clinical isolate Dermabacter hominis 1368.</title>
        <authorList>
            <person name="Albersmeier A."/>
            <person name="Bomholt C."/>
            <person name="Glaub A."/>
            <person name="Ruckert C."/>
            <person name="Soriano F."/>
            <person name="Fernandez-Natal I."/>
            <person name="Tauch A."/>
        </authorList>
    </citation>
    <scope>NUCLEOTIDE SEQUENCE [LARGE SCALE GENOMIC DNA]</scope>
    <source>
        <strain evidence="1 2">1368</strain>
    </source>
</reference>